<keyword evidence="2" id="KW-1185">Reference proteome</keyword>
<dbReference type="InterPro" id="IPR036790">
    <property type="entry name" value="Frizzled_dom_sf"/>
</dbReference>
<accession>A0AAV2YIT6</accession>
<name>A0AAV2YIT6_9STRA</name>
<dbReference type="SUPFAM" id="SSF63501">
    <property type="entry name" value="Frizzled cysteine-rich domain"/>
    <property type="match status" value="1"/>
</dbReference>
<evidence type="ECO:0000313" key="1">
    <source>
        <dbReference type="EMBL" id="DAZ94487.1"/>
    </source>
</evidence>
<dbReference type="EMBL" id="DAKRPA010000248">
    <property type="protein sequence ID" value="DAZ94487.1"/>
    <property type="molecule type" value="Genomic_DNA"/>
</dbReference>
<dbReference type="AlphaFoldDB" id="A0AAV2YIT6"/>
<organism evidence="1 2">
    <name type="scientific">Lagenidium giganteum</name>
    <dbReference type="NCBI Taxonomy" id="4803"/>
    <lineage>
        <taxon>Eukaryota</taxon>
        <taxon>Sar</taxon>
        <taxon>Stramenopiles</taxon>
        <taxon>Oomycota</taxon>
        <taxon>Peronosporomycetes</taxon>
        <taxon>Pythiales</taxon>
        <taxon>Pythiaceae</taxon>
    </lineage>
</organism>
<proteinExistence type="predicted"/>
<reference evidence="1" key="1">
    <citation type="submission" date="2022-11" db="EMBL/GenBank/DDBJ databases">
        <authorList>
            <person name="Morgan W.R."/>
            <person name="Tartar A."/>
        </authorList>
    </citation>
    <scope>NUCLEOTIDE SEQUENCE</scope>
    <source>
        <strain evidence="1">ARSEF 373</strain>
    </source>
</reference>
<sequence length="211" mass="23905">MFDSGHCAVCQGMTYCTAMNGKLFFDPVIGYTRLKFCCGCRSSKKSHRDESMQLEKQGACEDLDRKTSELSQFGNQYQFKDTPRCHELVWNYHCLSWVTIGAADAPIPLPPCRSLCVEVADRCVYSHFYRTYLENVCGNIPCVREDVEKATANSTDPKKQAPCIKGTWETISSNFSRCSIREYEVPPAHASTTFASVELIIVNIVAVRWLW</sequence>
<comment type="caution">
    <text evidence="1">The sequence shown here is derived from an EMBL/GenBank/DDBJ whole genome shotgun (WGS) entry which is preliminary data.</text>
</comment>
<dbReference type="Proteomes" id="UP001146120">
    <property type="component" value="Unassembled WGS sequence"/>
</dbReference>
<evidence type="ECO:0000313" key="2">
    <source>
        <dbReference type="Proteomes" id="UP001146120"/>
    </source>
</evidence>
<protein>
    <submittedName>
        <fullName evidence="1">Uncharacterized protein</fullName>
    </submittedName>
</protein>
<reference evidence="1" key="2">
    <citation type="journal article" date="2023" name="Microbiol Resour">
        <title>Decontamination and Annotation of the Draft Genome Sequence of the Oomycete Lagenidium giganteum ARSEF 373.</title>
        <authorList>
            <person name="Morgan W.R."/>
            <person name="Tartar A."/>
        </authorList>
    </citation>
    <scope>NUCLEOTIDE SEQUENCE</scope>
    <source>
        <strain evidence="1">ARSEF 373</strain>
    </source>
</reference>
<gene>
    <name evidence="1" type="ORF">N0F65_003421</name>
</gene>